<feature type="transmembrane region" description="Helical" evidence="7">
    <location>
        <begin position="393"/>
        <end position="415"/>
    </location>
</feature>
<organism evidence="9 10">
    <name type="scientific">Metschnikowia bicuspidata</name>
    <dbReference type="NCBI Taxonomy" id="27322"/>
    <lineage>
        <taxon>Eukaryota</taxon>
        <taxon>Fungi</taxon>
        <taxon>Dikarya</taxon>
        <taxon>Ascomycota</taxon>
        <taxon>Saccharomycotina</taxon>
        <taxon>Pichiomycetes</taxon>
        <taxon>Metschnikowiaceae</taxon>
        <taxon>Metschnikowia</taxon>
    </lineage>
</organism>
<evidence type="ECO:0000313" key="9">
    <source>
        <dbReference type="EMBL" id="RKP29449.1"/>
    </source>
</evidence>
<evidence type="ECO:0000259" key="8">
    <source>
        <dbReference type="PROSITE" id="PS50850"/>
    </source>
</evidence>
<evidence type="ECO:0000256" key="5">
    <source>
        <dbReference type="ARBA" id="ARBA00023136"/>
    </source>
</evidence>
<feature type="transmembrane region" description="Helical" evidence="7">
    <location>
        <begin position="111"/>
        <end position="131"/>
    </location>
</feature>
<keyword evidence="3 7" id="KW-0812">Transmembrane</keyword>
<feature type="transmembrane region" description="Helical" evidence="7">
    <location>
        <begin position="453"/>
        <end position="472"/>
    </location>
</feature>
<evidence type="ECO:0000256" key="3">
    <source>
        <dbReference type="ARBA" id="ARBA00022692"/>
    </source>
</evidence>
<feature type="transmembrane region" description="Helical" evidence="7">
    <location>
        <begin position="55"/>
        <end position="74"/>
    </location>
</feature>
<feature type="transmembrane region" description="Helical" evidence="7">
    <location>
        <begin position="86"/>
        <end position="105"/>
    </location>
</feature>
<dbReference type="PROSITE" id="PS50850">
    <property type="entry name" value="MFS"/>
    <property type="match status" value="1"/>
</dbReference>
<keyword evidence="5 7" id="KW-0472">Membrane</keyword>
<feature type="transmembrane region" description="Helical" evidence="7">
    <location>
        <begin position="202"/>
        <end position="224"/>
    </location>
</feature>
<reference evidence="10" key="1">
    <citation type="journal article" date="2018" name="Nat. Microbiol.">
        <title>Leveraging single-cell genomics to expand the fungal tree of life.</title>
        <authorList>
            <person name="Ahrendt S.R."/>
            <person name="Quandt C.A."/>
            <person name="Ciobanu D."/>
            <person name="Clum A."/>
            <person name="Salamov A."/>
            <person name="Andreopoulos B."/>
            <person name="Cheng J.F."/>
            <person name="Woyke T."/>
            <person name="Pelin A."/>
            <person name="Henrissat B."/>
            <person name="Reynolds N.K."/>
            <person name="Benny G.L."/>
            <person name="Smith M.E."/>
            <person name="James T.Y."/>
            <person name="Grigoriev I.V."/>
        </authorList>
    </citation>
    <scope>NUCLEOTIDE SEQUENCE [LARGE SCALE GENOMIC DNA]</scope>
    <source>
        <strain evidence="10">Baker2002</strain>
    </source>
</reference>
<dbReference type="PANTHER" id="PTHR23504:SF15">
    <property type="entry name" value="MAJOR FACILITATOR SUPERFAMILY (MFS) PROFILE DOMAIN-CONTAINING PROTEIN"/>
    <property type="match status" value="1"/>
</dbReference>
<evidence type="ECO:0000256" key="4">
    <source>
        <dbReference type="ARBA" id="ARBA00022989"/>
    </source>
</evidence>
<dbReference type="Gene3D" id="1.20.1250.20">
    <property type="entry name" value="MFS general substrate transporter like domains"/>
    <property type="match status" value="1"/>
</dbReference>
<dbReference type="InterPro" id="IPR020846">
    <property type="entry name" value="MFS_dom"/>
</dbReference>
<keyword evidence="4 7" id="KW-1133">Transmembrane helix</keyword>
<feature type="region of interest" description="Disordered" evidence="6">
    <location>
        <begin position="286"/>
        <end position="309"/>
    </location>
</feature>
<dbReference type="PANTHER" id="PTHR23504">
    <property type="entry name" value="MAJOR FACILITATOR SUPERFAMILY DOMAIN-CONTAINING PROTEIN 10"/>
    <property type="match status" value="1"/>
</dbReference>
<protein>
    <submittedName>
        <fullName evidence="9">MFS general substrate transporter</fullName>
    </submittedName>
</protein>
<keyword evidence="2" id="KW-0813">Transport</keyword>
<keyword evidence="10" id="KW-1185">Reference proteome</keyword>
<dbReference type="EMBL" id="ML004487">
    <property type="protein sequence ID" value="RKP29449.1"/>
    <property type="molecule type" value="Genomic_DNA"/>
</dbReference>
<dbReference type="GO" id="GO:0022857">
    <property type="term" value="F:transmembrane transporter activity"/>
    <property type="evidence" value="ECO:0007669"/>
    <property type="project" value="InterPro"/>
</dbReference>
<evidence type="ECO:0000256" key="2">
    <source>
        <dbReference type="ARBA" id="ARBA00022448"/>
    </source>
</evidence>
<sequence length="557" mass="62026">MSLRDQLAGFPVGQMAVISVMRFSEPLAFTSLFPYLYFMIRDFQTAPTEADISKYSGYMASSFAFCQFLFAVHWGRTSDRIGRKPVLILGLLGTSACLLVFGFSTNYYTAFAARAIAGALNGNVAVLRTTIGEVCHEKRHQALGFSTLPLLFNLGSIIGPWIGGCAYFTAPPSKSPYDRDTPDILGVEDSDFLAPFRKEHPYALSNIVVTSVLWISCIIGFLFLEETNEKFKDRRDVGIEIGDYILSKFGVKTPPRGWKRSKTDEESPLLNVPERFTAGSIDSDLVKPRAGYESPDKASSSSEDDTETIGSYKQTLLKPMVRRYSQSSSDPVKREVKLTARMCMSIASNCILSLHNMAYNEFLPVFLAAPLHKEVLKFPLKIEGGVGLTTSTIGTLFSSTGIMGMLIILFIFPWIDRNLGTLQGYKFSLTIFPLVYLLVPMAVFTTREYNANFPTWFTVFSLYLLTSLKTLAQSTGLPQAMILTHRSAEKSQRAYVNSLTLSMVALGRCLGPIAFGYIMTIGDKYQISWLSWWIMAALAFVGFIQTYFMDDSEEPNS</sequence>
<evidence type="ECO:0000256" key="1">
    <source>
        <dbReference type="ARBA" id="ARBA00004141"/>
    </source>
</evidence>
<proteinExistence type="predicted"/>
<evidence type="ECO:0000313" key="10">
    <source>
        <dbReference type="Proteomes" id="UP000268321"/>
    </source>
</evidence>
<evidence type="ECO:0000256" key="7">
    <source>
        <dbReference type="SAM" id="Phobius"/>
    </source>
</evidence>
<dbReference type="InterPro" id="IPR036259">
    <property type="entry name" value="MFS_trans_sf"/>
</dbReference>
<comment type="subcellular location">
    <subcellularLocation>
        <location evidence="1">Membrane</location>
        <topology evidence="1">Multi-pass membrane protein</topology>
    </subcellularLocation>
</comment>
<dbReference type="OrthoDB" id="10262656at2759"/>
<dbReference type="GO" id="GO:0016020">
    <property type="term" value="C:membrane"/>
    <property type="evidence" value="ECO:0007669"/>
    <property type="project" value="UniProtKB-SubCell"/>
</dbReference>
<feature type="transmembrane region" description="Helical" evidence="7">
    <location>
        <begin position="427"/>
        <end position="447"/>
    </location>
</feature>
<accession>A0A4V1J2R2</accession>
<dbReference type="InterPro" id="IPR011701">
    <property type="entry name" value="MFS"/>
</dbReference>
<feature type="transmembrane region" description="Helical" evidence="7">
    <location>
        <begin position="493"/>
        <end position="518"/>
    </location>
</feature>
<name>A0A4V1J2R2_9ASCO</name>
<feature type="transmembrane region" description="Helical" evidence="7">
    <location>
        <begin position="12"/>
        <end position="35"/>
    </location>
</feature>
<feature type="transmembrane region" description="Helical" evidence="7">
    <location>
        <begin position="143"/>
        <end position="170"/>
    </location>
</feature>
<gene>
    <name evidence="9" type="ORF">METBISCDRAFT_18642</name>
</gene>
<dbReference type="Proteomes" id="UP000268321">
    <property type="component" value="Unassembled WGS sequence"/>
</dbReference>
<dbReference type="CDD" id="cd17330">
    <property type="entry name" value="MFS_SLC46_TetA_like"/>
    <property type="match status" value="1"/>
</dbReference>
<feature type="transmembrane region" description="Helical" evidence="7">
    <location>
        <begin position="530"/>
        <end position="548"/>
    </location>
</feature>
<dbReference type="Pfam" id="PF07690">
    <property type="entry name" value="MFS_1"/>
    <property type="match status" value="2"/>
</dbReference>
<evidence type="ECO:0000256" key="6">
    <source>
        <dbReference type="SAM" id="MobiDB-lite"/>
    </source>
</evidence>
<dbReference type="SUPFAM" id="SSF103473">
    <property type="entry name" value="MFS general substrate transporter"/>
    <property type="match status" value="1"/>
</dbReference>
<feature type="domain" description="Major facilitator superfamily (MFS) profile" evidence="8">
    <location>
        <begin position="14"/>
        <end position="554"/>
    </location>
</feature>
<dbReference type="AlphaFoldDB" id="A0A4V1J2R2"/>